<name>A0A1E5VGN8_9POAL</name>
<evidence type="ECO:0000313" key="3">
    <source>
        <dbReference type="Proteomes" id="UP000095767"/>
    </source>
</evidence>
<evidence type="ECO:0000256" key="1">
    <source>
        <dbReference type="SAM" id="MobiDB-lite"/>
    </source>
</evidence>
<feature type="compositionally biased region" description="Basic and acidic residues" evidence="1">
    <location>
        <begin position="1"/>
        <end position="11"/>
    </location>
</feature>
<feature type="compositionally biased region" description="Basic residues" evidence="1">
    <location>
        <begin position="36"/>
        <end position="46"/>
    </location>
</feature>
<organism evidence="2 3">
    <name type="scientific">Dichanthelium oligosanthes</name>
    <dbReference type="NCBI Taxonomy" id="888268"/>
    <lineage>
        <taxon>Eukaryota</taxon>
        <taxon>Viridiplantae</taxon>
        <taxon>Streptophyta</taxon>
        <taxon>Embryophyta</taxon>
        <taxon>Tracheophyta</taxon>
        <taxon>Spermatophyta</taxon>
        <taxon>Magnoliopsida</taxon>
        <taxon>Liliopsida</taxon>
        <taxon>Poales</taxon>
        <taxon>Poaceae</taxon>
        <taxon>PACMAD clade</taxon>
        <taxon>Panicoideae</taxon>
        <taxon>Panicodae</taxon>
        <taxon>Paniceae</taxon>
        <taxon>Dichantheliinae</taxon>
        <taxon>Dichanthelium</taxon>
    </lineage>
</organism>
<comment type="caution">
    <text evidence="2">The sequence shown here is derived from an EMBL/GenBank/DDBJ whole genome shotgun (WGS) entry which is preliminary data.</text>
</comment>
<feature type="non-terminal residue" evidence="2">
    <location>
        <position position="1"/>
    </location>
</feature>
<proteinExistence type="predicted"/>
<dbReference type="EMBL" id="LWDX02040007">
    <property type="protein sequence ID" value="OEL24286.1"/>
    <property type="molecule type" value="Genomic_DNA"/>
</dbReference>
<evidence type="ECO:0000313" key="2">
    <source>
        <dbReference type="EMBL" id="OEL24286.1"/>
    </source>
</evidence>
<keyword evidence="3" id="KW-1185">Reference proteome</keyword>
<dbReference type="AlphaFoldDB" id="A0A1E5VGN8"/>
<dbReference type="Proteomes" id="UP000095767">
    <property type="component" value="Unassembled WGS sequence"/>
</dbReference>
<sequence>LHPCSEKHQEKAIGSWSHHPGDQSKSGGFPEDRVRPQKKRIQPRRT</sequence>
<reference evidence="2 3" key="1">
    <citation type="submission" date="2016-09" db="EMBL/GenBank/DDBJ databases">
        <title>The draft genome of Dichanthelium oligosanthes: A C3 panicoid grass species.</title>
        <authorList>
            <person name="Studer A.J."/>
            <person name="Schnable J.C."/>
            <person name="Brutnell T.P."/>
        </authorList>
    </citation>
    <scope>NUCLEOTIDE SEQUENCE [LARGE SCALE GENOMIC DNA]</scope>
    <source>
        <strain evidence="3">cv. Kellogg 1175</strain>
        <tissue evidence="2">Leaf</tissue>
    </source>
</reference>
<feature type="region of interest" description="Disordered" evidence="1">
    <location>
        <begin position="1"/>
        <end position="46"/>
    </location>
</feature>
<accession>A0A1E5VGN8</accession>
<gene>
    <name evidence="2" type="ORF">BAE44_0014695</name>
</gene>
<protein>
    <submittedName>
        <fullName evidence="2">Uncharacterized protein</fullName>
    </submittedName>
</protein>